<evidence type="ECO:0000313" key="3">
    <source>
        <dbReference type="Proteomes" id="UP001181355"/>
    </source>
</evidence>
<dbReference type="GO" id="GO:0052621">
    <property type="term" value="F:diguanylate cyclase activity"/>
    <property type="evidence" value="ECO:0007669"/>
    <property type="project" value="UniProtKB-EC"/>
</dbReference>
<dbReference type="InterPro" id="IPR000160">
    <property type="entry name" value="GGDEF_dom"/>
</dbReference>
<dbReference type="PANTHER" id="PTHR44757:SF2">
    <property type="entry name" value="BIOFILM ARCHITECTURE MAINTENANCE PROTEIN MBAA"/>
    <property type="match status" value="1"/>
</dbReference>
<keyword evidence="3" id="KW-1185">Reference proteome</keyword>
<evidence type="ECO:0000259" key="1">
    <source>
        <dbReference type="PROSITE" id="PS50887"/>
    </source>
</evidence>
<accession>A0ABY9RDK6</accession>
<keyword evidence="2" id="KW-0808">Transferase</keyword>
<proteinExistence type="predicted"/>
<dbReference type="CDD" id="cd01949">
    <property type="entry name" value="GGDEF"/>
    <property type="match status" value="1"/>
</dbReference>
<dbReference type="Pfam" id="PF00990">
    <property type="entry name" value="GGDEF"/>
    <property type="match status" value="1"/>
</dbReference>
<dbReference type="RefSeq" id="WP_309480435.1">
    <property type="nucleotide sequence ID" value="NZ_CP133720.1"/>
</dbReference>
<dbReference type="EMBL" id="CP133720">
    <property type="protein sequence ID" value="WMW78934.1"/>
    <property type="molecule type" value="Genomic_DNA"/>
</dbReference>
<dbReference type="EC" id="2.7.7.65" evidence="2"/>
<reference evidence="2" key="1">
    <citation type="submission" date="2023-09" db="EMBL/GenBank/DDBJ databases">
        <title>Undibacterium sp. 20NA77.5 isolated from freshwater.</title>
        <authorList>
            <person name="Le V."/>
            <person name="Ko S.-R."/>
            <person name="Ahn C.-Y."/>
            <person name="Oh H.-M."/>
        </authorList>
    </citation>
    <scope>NUCLEOTIDE SEQUENCE</scope>
    <source>
        <strain evidence="2">20NA77.5</strain>
    </source>
</reference>
<dbReference type="Gene3D" id="3.30.70.270">
    <property type="match status" value="1"/>
</dbReference>
<keyword evidence="2" id="KW-0548">Nucleotidyltransferase</keyword>
<name>A0ABY9RDK6_9BURK</name>
<dbReference type="SUPFAM" id="SSF55781">
    <property type="entry name" value="GAF domain-like"/>
    <property type="match status" value="1"/>
</dbReference>
<protein>
    <submittedName>
        <fullName evidence="2">Diguanylate cyclase</fullName>
        <ecNumber evidence="2">2.7.7.65</ecNumber>
    </submittedName>
</protein>
<dbReference type="Proteomes" id="UP001181355">
    <property type="component" value="Chromosome"/>
</dbReference>
<dbReference type="SMART" id="SM00267">
    <property type="entry name" value="GGDEF"/>
    <property type="match status" value="1"/>
</dbReference>
<dbReference type="PROSITE" id="PS50887">
    <property type="entry name" value="GGDEF"/>
    <property type="match status" value="1"/>
</dbReference>
<organism evidence="2 3">
    <name type="scientific">Undibacterium cyanobacteriorum</name>
    <dbReference type="NCBI Taxonomy" id="3073561"/>
    <lineage>
        <taxon>Bacteria</taxon>
        <taxon>Pseudomonadati</taxon>
        <taxon>Pseudomonadota</taxon>
        <taxon>Betaproteobacteria</taxon>
        <taxon>Burkholderiales</taxon>
        <taxon>Oxalobacteraceae</taxon>
        <taxon>Undibacterium</taxon>
    </lineage>
</organism>
<evidence type="ECO:0000313" key="2">
    <source>
        <dbReference type="EMBL" id="WMW78934.1"/>
    </source>
</evidence>
<dbReference type="NCBIfam" id="TIGR00254">
    <property type="entry name" value="GGDEF"/>
    <property type="match status" value="1"/>
</dbReference>
<gene>
    <name evidence="2" type="ORF">RF679_09675</name>
</gene>
<dbReference type="SUPFAM" id="SSF55073">
    <property type="entry name" value="Nucleotide cyclase"/>
    <property type="match status" value="1"/>
</dbReference>
<dbReference type="InterPro" id="IPR043128">
    <property type="entry name" value="Rev_trsase/Diguanyl_cyclase"/>
</dbReference>
<feature type="domain" description="GGDEF" evidence="1">
    <location>
        <begin position="208"/>
        <end position="342"/>
    </location>
</feature>
<sequence>MVTPLERTSRIDNILENTSTVIAGGESYEAKIARFERLGVRLFSVANCLVSFGQLAARFNRSELAMVMQEASLCDSMGFATELSVIEDLSKNPDFAQHPYVANDPHIRFCARYPICDAEDQVVGSIFLIDYVVRDLDDESRLLLADLASLVEREIDLAFLRNEQTELRRQIRNLKRDALMDPVLGMWNRGAIVRSLGLEMERCSKAEKPLSLLFIGVEQYANLKEQFGSATSDALLLRVASRMRSCIRPFDALGRFETDAFMVVLPGASNLVAAAVAERIRLSVITHQEKLGEHAVDVQVSIGIASSSLFPTLDPSSFITHAELALRTARRSGKYIVQATPEDSVLESD</sequence>
<dbReference type="InterPro" id="IPR052155">
    <property type="entry name" value="Biofilm_reg_signaling"/>
</dbReference>
<dbReference type="InterPro" id="IPR029787">
    <property type="entry name" value="Nucleotide_cyclase"/>
</dbReference>
<dbReference type="PANTHER" id="PTHR44757">
    <property type="entry name" value="DIGUANYLATE CYCLASE DGCP"/>
    <property type="match status" value="1"/>
</dbReference>